<protein>
    <submittedName>
        <fullName evidence="1">Uncharacterized protein</fullName>
    </submittedName>
</protein>
<sequence>MDMVLRQVIEQLDNLVNVLKHALLKLRLKEN</sequence>
<accession>A0A0A9ELU8</accession>
<reference evidence="1" key="2">
    <citation type="journal article" date="2015" name="Data Brief">
        <title>Shoot transcriptome of the giant reed, Arundo donax.</title>
        <authorList>
            <person name="Barrero R.A."/>
            <person name="Guerrero F.D."/>
            <person name="Moolhuijzen P."/>
            <person name="Goolsby J.A."/>
            <person name="Tidwell J."/>
            <person name="Bellgard S.E."/>
            <person name="Bellgard M.I."/>
        </authorList>
    </citation>
    <scope>NUCLEOTIDE SEQUENCE</scope>
    <source>
        <tissue evidence="1">Shoot tissue taken approximately 20 cm above the soil surface</tissue>
    </source>
</reference>
<evidence type="ECO:0000313" key="1">
    <source>
        <dbReference type="EMBL" id="JAD98835.1"/>
    </source>
</evidence>
<name>A0A0A9ELU8_ARUDO</name>
<organism evidence="1">
    <name type="scientific">Arundo donax</name>
    <name type="common">Giant reed</name>
    <name type="synonym">Donax arundinaceus</name>
    <dbReference type="NCBI Taxonomy" id="35708"/>
    <lineage>
        <taxon>Eukaryota</taxon>
        <taxon>Viridiplantae</taxon>
        <taxon>Streptophyta</taxon>
        <taxon>Embryophyta</taxon>
        <taxon>Tracheophyta</taxon>
        <taxon>Spermatophyta</taxon>
        <taxon>Magnoliopsida</taxon>
        <taxon>Liliopsida</taxon>
        <taxon>Poales</taxon>
        <taxon>Poaceae</taxon>
        <taxon>PACMAD clade</taxon>
        <taxon>Arundinoideae</taxon>
        <taxon>Arundineae</taxon>
        <taxon>Arundo</taxon>
    </lineage>
</organism>
<dbReference type="EMBL" id="GBRH01199060">
    <property type="protein sequence ID" value="JAD98835.1"/>
    <property type="molecule type" value="Transcribed_RNA"/>
</dbReference>
<reference evidence="1" key="1">
    <citation type="submission" date="2014-09" db="EMBL/GenBank/DDBJ databases">
        <authorList>
            <person name="Magalhaes I.L.F."/>
            <person name="Oliveira U."/>
            <person name="Santos F.R."/>
            <person name="Vidigal T.H.D.A."/>
            <person name="Brescovit A.D."/>
            <person name="Santos A.J."/>
        </authorList>
    </citation>
    <scope>NUCLEOTIDE SEQUENCE</scope>
    <source>
        <tissue evidence="1">Shoot tissue taken approximately 20 cm above the soil surface</tissue>
    </source>
</reference>
<dbReference type="AlphaFoldDB" id="A0A0A9ELU8"/>
<proteinExistence type="predicted"/>